<dbReference type="Gene3D" id="3.10.100.10">
    <property type="entry name" value="Mannose-Binding Protein A, subunit A"/>
    <property type="match status" value="1"/>
</dbReference>
<dbReference type="InterPro" id="IPR016187">
    <property type="entry name" value="CTDL_fold"/>
</dbReference>
<evidence type="ECO:0000313" key="3">
    <source>
        <dbReference type="EMBL" id="KAK3771085.1"/>
    </source>
</evidence>
<evidence type="ECO:0000256" key="2">
    <source>
        <dbReference type="SAM" id="SignalP"/>
    </source>
</evidence>
<dbReference type="SUPFAM" id="SSF56436">
    <property type="entry name" value="C-type lectin-like"/>
    <property type="match status" value="1"/>
</dbReference>
<feature type="transmembrane region" description="Helical" evidence="1">
    <location>
        <begin position="148"/>
        <end position="173"/>
    </location>
</feature>
<sequence length="256" mass="28884">MATFPRSRQATHHVTILCKLQGLNFLLMLMILATDGNNDLIPTEVLCQSGWKQGDNFCFKVFDGKTEKQSYDAANQFCKDRNVELLSEDDVDTYHYTEKTFWVYGKKRGSCQYYKSSTKELIVIETDCKQNGTAVCKGPSQCPLEVSMLHITIGASVLAVIILLIVVAIIFICRKQAAKKRKTRDVPEDVTRHPTGDVQEYANAQVIRDAWSGSERESWDQGDDSEMIKEVKLSSNNAVYESLCADETEESHTYAN</sequence>
<keyword evidence="2" id="KW-0732">Signal</keyword>
<dbReference type="AlphaFoldDB" id="A0AAE0ZKW9"/>
<dbReference type="InterPro" id="IPR016186">
    <property type="entry name" value="C-type_lectin-like/link_sf"/>
</dbReference>
<comment type="caution">
    <text evidence="3">The sequence shown here is derived from an EMBL/GenBank/DDBJ whole genome shotgun (WGS) entry which is preliminary data.</text>
</comment>
<feature type="signal peptide" evidence="2">
    <location>
        <begin position="1"/>
        <end position="36"/>
    </location>
</feature>
<keyword evidence="1" id="KW-1133">Transmembrane helix</keyword>
<name>A0AAE0ZKW9_9GAST</name>
<reference evidence="3" key="1">
    <citation type="journal article" date="2023" name="G3 (Bethesda)">
        <title>A reference genome for the long-term kleptoplast-retaining sea slug Elysia crispata morphotype clarki.</title>
        <authorList>
            <person name="Eastman K.E."/>
            <person name="Pendleton A.L."/>
            <person name="Shaikh M.A."/>
            <person name="Suttiyut T."/>
            <person name="Ogas R."/>
            <person name="Tomko P."/>
            <person name="Gavelis G."/>
            <person name="Widhalm J.R."/>
            <person name="Wisecaver J.H."/>
        </authorList>
    </citation>
    <scope>NUCLEOTIDE SEQUENCE</scope>
    <source>
        <strain evidence="3">ECLA1</strain>
    </source>
</reference>
<keyword evidence="1" id="KW-0472">Membrane</keyword>
<keyword evidence="1" id="KW-0812">Transmembrane</keyword>
<dbReference type="Proteomes" id="UP001283361">
    <property type="component" value="Unassembled WGS sequence"/>
</dbReference>
<keyword evidence="4" id="KW-1185">Reference proteome</keyword>
<feature type="chain" id="PRO_5042074025" evidence="2">
    <location>
        <begin position="37"/>
        <end position="256"/>
    </location>
</feature>
<dbReference type="EMBL" id="JAWDGP010003776">
    <property type="protein sequence ID" value="KAK3771085.1"/>
    <property type="molecule type" value="Genomic_DNA"/>
</dbReference>
<proteinExistence type="predicted"/>
<evidence type="ECO:0000313" key="4">
    <source>
        <dbReference type="Proteomes" id="UP001283361"/>
    </source>
</evidence>
<protein>
    <submittedName>
        <fullName evidence="3">Uncharacterized protein</fullName>
    </submittedName>
</protein>
<accession>A0AAE0ZKW9</accession>
<gene>
    <name evidence="3" type="ORF">RRG08_042329</name>
</gene>
<evidence type="ECO:0000256" key="1">
    <source>
        <dbReference type="SAM" id="Phobius"/>
    </source>
</evidence>
<organism evidence="3 4">
    <name type="scientific">Elysia crispata</name>
    <name type="common">lettuce slug</name>
    <dbReference type="NCBI Taxonomy" id="231223"/>
    <lineage>
        <taxon>Eukaryota</taxon>
        <taxon>Metazoa</taxon>
        <taxon>Spiralia</taxon>
        <taxon>Lophotrochozoa</taxon>
        <taxon>Mollusca</taxon>
        <taxon>Gastropoda</taxon>
        <taxon>Heterobranchia</taxon>
        <taxon>Euthyneura</taxon>
        <taxon>Panpulmonata</taxon>
        <taxon>Sacoglossa</taxon>
        <taxon>Placobranchoidea</taxon>
        <taxon>Plakobranchidae</taxon>
        <taxon>Elysia</taxon>
    </lineage>
</organism>